<accession>A0ABV1BBR9</accession>
<organism evidence="1 2">
    <name type="scientific">Blautia aquisgranensis</name>
    <dbReference type="NCBI Taxonomy" id="3133153"/>
    <lineage>
        <taxon>Bacteria</taxon>
        <taxon>Bacillati</taxon>
        <taxon>Bacillota</taxon>
        <taxon>Clostridia</taxon>
        <taxon>Lachnospirales</taxon>
        <taxon>Lachnospiraceae</taxon>
        <taxon>Blautia</taxon>
    </lineage>
</organism>
<proteinExistence type="predicted"/>
<reference evidence="1 2" key="1">
    <citation type="submission" date="2024-03" db="EMBL/GenBank/DDBJ databases">
        <title>Human intestinal bacterial collection.</title>
        <authorList>
            <person name="Pauvert C."/>
            <person name="Hitch T.C.A."/>
            <person name="Clavel T."/>
        </authorList>
    </citation>
    <scope>NUCLEOTIDE SEQUENCE [LARGE SCALE GENOMIC DNA]</scope>
    <source>
        <strain evidence="1 2">CLA-JM-H16</strain>
    </source>
</reference>
<gene>
    <name evidence="1" type="ORF">WMO28_01760</name>
</gene>
<name>A0ABV1BBR9_9FIRM</name>
<evidence type="ECO:0000313" key="2">
    <source>
        <dbReference type="Proteomes" id="UP001473063"/>
    </source>
</evidence>
<dbReference type="Proteomes" id="UP001473063">
    <property type="component" value="Unassembled WGS sequence"/>
</dbReference>
<keyword evidence="2" id="KW-1185">Reference proteome</keyword>
<evidence type="ECO:0000313" key="1">
    <source>
        <dbReference type="EMBL" id="MEQ2369680.1"/>
    </source>
</evidence>
<dbReference type="EMBL" id="JBBMEJ010000001">
    <property type="protein sequence ID" value="MEQ2369680.1"/>
    <property type="molecule type" value="Genomic_DNA"/>
</dbReference>
<sequence>MKLTEELLKKMEEKKELYADGIIMPDGDYRLITDGHLKTLMALLPYTEHEIWKMIPEDDSALFWLVEKTGCVLTDVNSTIGMEMTPAQEKTYKALSGRGIVSSEYYDLTRQREKFREQH</sequence>
<protein>
    <submittedName>
        <fullName evidence="1">Uncharacterized protein</fullName>
    </submittedName>
</protein>
<comment type="caution">
    <text evidence="1">The sequence shown here is derived from an EMBL/GenBank/DDBJ whole genome shotgun (WGS) entry which is preliminary data.</text>
</comment>
<dbReference type="RefSeq" id="WP_178645084.1">
    <property type="nucleotide sequence ID" value="NZ_JBBMEJ010000001.1"/>
</dbReference>